<sequence length="234" mass="27715">MKHTHYRYITIMLFMQCILFLPACKVQQWGESVFRQADKVSDSYAATMRPFIKTAVIYDQFSSVADFSALLLTDEARMIYLDYFFHRTFKTQEEQDIARQRLLTENDFYITFYVIGYQPPVMYTTNRAMFSGEYQAQGALLGTVDSVWKTTLLVDGKEYTAADIRLVELPVEYRHFFGVNWSQFKSAYKVRFDRRDEHNQEILTSGKHHVALHFRSTIYDVKLEWLDVAYRFLV</sequence>
<accession>A0A345ZA24</accession>
<reference evidence="1 2" key="1">
    <citation type="submission" date="2017-12" db="EMBL/GenBank/DDBJ databases">
        <title>Chromulinavorax destructans is a abundant pathogen of dominant heterotrophic picoflagllates.</title>
        <authorList>
            <person name="Deeg C.M."/>
            <person name="Zimmer M."/>
            <person name="Suttle C.A."/>
        </authorList>
    </citation>
    <scope>NUCLEOTIDE SEQUENCE [LARGE SCALE GENOMIC DNA]</scope>
    <source>
        <strain evidence="1 2">SeV1</strain>
    </source>
</reference>
<dbReference type="KEGG" id="cdes:C0J27_00045"/>
<dbReference type="EMBL" id="CP025544">
    <property type="protein sequence ID" value="AXK60141.1"/>
    <property type="molecule type" value="Genomic_DNA"/>
</dbReference>
<evidence type="ECO:0000313" key="1">
    <source>
        <dbReference type="EMBL" id="AXK60141.1"/>
    </source>
</evidence>
<organism evidence="1 2">
    <name type="scientific">Candidatus Chromulinivorax destructor</name>
    <dbReference type="NCBI Taxonomy" id="2066483"/>
    <lineage>
        <taxon>Bacteria</taxon>
        <taxon>Candidatus Babelota</taxon>
        <taxon>Candidatus Babeliae</taxon>
        <taxon>Candidatus Babeliales</taxon>
        <taxon>Candidatus Chromulinivoraceae</taxon>
        <taxon>Candidatus Chromulinivorax</taxon>
    </lineage>
</organism>
<dbReference type="Proteomes" id="UP000254834">
    <property type="component" value="Chromosome"/>
</dbReference>
<dbReference type="RefSeq" id="WP_115585156.1">
    <property type="nucleotide sequence ID" value="NZ_CP025544.1"/>
</dbReference>
<protein>
    <submittedName>
        <fullName evidence="1">Uncharacterized protein</fullName>
    </submittedName>
</protein>
<dbReference type="AlphaFoldDB" id="A0A345ZA24"/>
<gene>
    <name evidence="1" type="ORF">C0J27_00045</name>
</gene>
<keyword evidence="2" id="KW-1185">Reference proteome</keyword>
<proteinExistence type="predicted"/>
<name>A0A345ZA24_9BACT</name>
<evidence type="ECO:0000313" key="2">
    <source>
        <dbReference type="Proteomes" id="UP000254834"/>
    </source>
</evidence>